<accession>A0A378UG84</accession>
<sequence length="232" mass="25578">MKYLLLPIIAAAALSGCQSYQENQSRRSKMTQFVLNHPVAAQAIGVESNRSANISSNAARFALRTGLDDSANGDGRGTQVNAVRHTLWQAAIAAKFGSDIAEKIGNAYQPEMDARDGKNDYYSRLAADNAVDLRNNRIGRQIGSSQEDADMKTLAKSVLSYYRDTGLWTAAQTRGGWHVSQTRLSAADYRRALANIEPLNSDGMTADEQSRHKPDTFREIKQSVRALRRVED</sequence>
<dbReference type="Pfam" id="PF22322">
    <property type="entry name" value="DUF6973"/>
    <property type="match status" value="1"/>
</dbReference>
<gene>
    <name evidence="2" type="ORF">NCTC10295_00929</name>
</gene>
<organism evidence="2 3">
    <name type="scientific">Bergeriella denitrificans</name>
    <name type="common">Neisseria denitrificans</name>
    <dbReference type="NCBI Taxonomy" id="494"/>
    <lineage>
        <taxon>Bacteria</taxon>
        <taxon>Pseudomonadati</taxon>
        <taxon>Pseudomonadota</taxon>
        <taxon>Betaproteobacteria</taxon>
        <taxon>Neisseriales</taxon>
        <taxon>Neisseriaceae</taxon>
        <taxon>Bergeriella</taxon>
    </lineage>
</organism>
<evidence type="ECO:0000313" key="3">
    <source>
        <dbReference type="Proteomes" id="UP000254651"/>
    </source>
</evidence>
<dbReference type="Proteomes" id="UP000254651">
    <property type="component" value="Unassembled WGS sequence"/>
</dbReference>
<feature type="domain" description="DUF6973" evidence="1">
    <location>
        <begin position="68"/>
        <end position="159"/>
    </location>
</feature>
<evidence type="ECO:0000313" key="2">
    <source>
        <dbReference type="EMBL" id="STZ76170.1"/>
    </source>
</evidence>
<keyword evidence="3" id="KW-1185">Reference proteome</keyword>
<dbReference type="InterPro" id="IPR054246">
    <property type="entry name" value="DUF6973"/>
</dbReference>
<dbReference type="RefSeq" id="WP_066081238.1">
    <property type="nucleotide sequence ID" value="NZ_CP181246.1"/>
</dbReference>
<dbReference type="AlphaFoldDB" id="A0A378UG84"/>
<proteinExistence type="predicted"/>
<reference evidence="2 3" key="1">
    <citation type="submission" date="2018-06" db="EMBL/GenBank/DDBJ databases">
        <authorList>
            <consortium name="Pathogen Informatics"/>
            <person name="Doyle S."/>
        </authorList>
    </citation>
    <scope>NUCLEOTIDE SEQUENCE [LARGE SCALE GENOMIC DNA]</scope>
    <source>
        <strain evidence="2 3">NCTC10295</strain>
    </source>
</reference>
<evidence type="ECO:0000259" key="1">
    <source>
        <dbReference type="Pfam" id="PF22322"/>
    </source>
</evidence>
<name>A0A378UG84_BERDE</name>
<dbReference type="PROSITE" id="PS51257">
    <property type="entry name" value="PROKAR_LIPOPROTEIN"/>
    <property type="match status" value="1"/>
</dbReference>
<dbReference type="EMBL" id="UGQS01000002">
    <property type="protein sequence ID" value="STZ76170.1"/>
    <property type="molecule type" value="Genomic_DNA"/>
</dbReference>
<protein>
    <submittedName>
        <fullName evidence="2">Putative hemagglutinin</fullName>
    </submittedName>
</protein>